<dbReference type="GO" id="GO:0006631">
    <property type="term" value="P:fatty acid metabolic process"/>
    <property type="evidence" value="ECO:0007669"/>
    <property type="project" value="InterPro"/>
</dbReference>
<dbReference type="InterPro" id="IPR029045">
    <property type="entry name" value="ClpP/crotonase-like_dom_sf"/>
</dbReference>
<dbReference type="InterPro" id="IPR006176">
    <property type="entry name" value="3-OHacyl-CoA_DH_NAD-bd"/>
</dbReference>
<dbReference type="AlphaFoldDB" id="R7U6L1"/>
<keyword evidence="3" id="KW-0511">Multifunctional enzyme</keyword>
<dbReference type="PANTHER" id="PTHR23309">
    <property type="entry name" value="3-HYDROXYACYL-COA DEHYROGENASE"/>
    <property type="match status" value="1"/>
</dbReference>
<dbReference type="Gene3D" id="3.90.226.10">
    <property type="entry name" value="2-enoyl-CoA Hydratase, Chain A, domain 1"/>
    <property type="match status" value="1"/>
</dbReference>
<reference evidence="5 7" key="2">
    <citation type="journal article" date="2013" name="Nature">
        <title>Insights into bilaterian evolution from three spiralian genomes.</title>
        <authorList>
            <person name="Simakov O."/>
            <person name="Marletaz F."/>
            <person name="Cho S.J."/>
            <person name="Edsinger-Gonzales E."/>
            <person name="Havlak P."/>
            <person name="Hellsten U."/>
            <person name="Kuo D.H."/>
            <person name="Larsson T."/>
            <person name="Lv J."/>
            <person name="Arendt D."/>
            <person name="Savage R."/>
            <person name="Osoegawa K."/>
            <person name="de Jong P."/>
            <person name="Grimwood J."/>
            <person name="Chapman J.A."/>
            <person name="Shapiro H."/>
            <person name="Aerts A."/>
            <person name="Otillar R.P."/>
            <person name="Terry A.Y."/>
            <person name="Boore J.L."/>
            <person name="Grigoriev I.V."/>
            <person name="Lindberg D.R."/>
            <person name="Seaver E.C."/>
            <person name="Weisblat D.A."/>
            <person name="Putnam N.H."/>
            <person name="Rokhsar D.S."/>
        </authorList>
    </citation>
    <scope>NUCLEOTIDE SEQUENCE</scope>
    <source>
        <strain evidence="5 7">I ESC-2004</strain>
    </source>
</reference>
<keyword evidence="2" id="KW-0456">Lyase</keyword>
<keyword evidence="1" id="KW-0413">Isomerase</keyword>
<dbReference type="InterPro" id="IPR036291">
    <property type="entry name" value="NAD(P)-bd_dom_sf"/>
</dbReference>
<name>R7U6L1_CAPTE</name>
<evidence type="ECO:0000313" key="6">
    <source>
        <dbReference type="EnsemblMetazoa" id="CapteP97522"/>
    </source>
</evidence>
<feature type="domain" description="3-hydroxyacyl-CoA dehydrogenase NAD binding" evidence="4">
    <location>
        <begin position="167"/>
        <end position="316"/>
    </location>
</feature>
<dbReference type="Gene3D" id="3.40.50.720">
    <property type="entry name" value="NAD(P)-binding Rossmann-like Domain"/>
    <property type="match status" value="1"/>
</dbReference>
<dbReference type="OMA" id="CKANTSH"/>
<protein>
    <recommendedName>
        <fullName evidence="4">3-hydroxyacyl-CoA dehydrogenase NAD binding domain-containing protein</fullName>
    </recommendedName>
</protein>
<dbReference type="OrthoDB" id="2021159at2759"/>
<dbReference type="SUPFAM" id="SSF51735">
    <property type="entry name" value="NAD(P)-binding Rossmann-fold domains"/>
    <property type="match status" value="1"/>
</dbReference>
<feature type="non-terminal residue" evidence="5">
    <location>
        <position position="316"/>
    </location>
</feature>
<organism evidence="5">
    <name type="scientific">Capitella teleta</name>
    <name type="common">Polychaete worm</name>
    <dbReference type="NCBI Taxonomy" id="283909"/>
    <lineage>
        <taxon>Eukaryota</taxon>
        <taxon>Metazoa</taxon>
        <taxon>Spiralia</taxon>
        <taxon>Lophotrochozoa</taxon>
        <taxon>Annelida</taxon>
        <taxon>Polychaeta</taxon>
        <taxon>Sedentaria</taxon>
        <taxon>Scolecida</taxon>
        <taxon>Capitellidae</taxon>
        <taxon>Capitella</taxon>
    </lineage>
</organism>
<dbReference type="HOGENOM" id="CLU_009834_23_1_1"/>
<dbReference type="Pfam" id="PF02737">
    <property type="entry name" value="3HCDH_N"/>
    <property type="match status" value="1"/>
</dbReference>
<evidence type="ECO:0000259" key="4">
    <source>
        <dbReference type="Pfam" id="PF02737"/>
    </source>
</evidence>
<evidence type="ECO:0000313" key="5">
    <source>
        <dbReference type="EMBL" id="ELU01634.1"/>
    </source>
</evidence>
<reference evidence="6" key="3">
    <citation type="submission" date="2015-06" db="UniProtKB">
        <authorList>
            <consortium name="EnsemblMetazoa"/>
        </authorList>
    </citation>
    <scope>IDENTIFICATION</scope>
</reference>
<dbReference type="GO" id="GO:0016829">
    <property type="term" value="F:lyase activity"/>
    <property type="evidence" value="ECO:0007669"/>
    <property type="project" value="UniProtKB-KW"/>
</dbReference>
<dbReference type="InterPro" id="IPR001753">
    <property type="entry name" value="Enoyl-CoA_hydra/iso"/>
</dbReference>
<dbReference type="Proteomes" id="UP000014760">
    <property type="component" value="Unassembled WGS sequence"/>
</dbReference>
<evidence type="ECO:0000256" key="2">
    <source>
        <dbReference type="ARBA" id="ARBA00023239"/>
    </source>
</evidence>
<accession>R7U6L1</accession>
<dbReference type="EMBL" id="KB304859">
    <property type="protein sequence ID" value="ELU01634.1"/>
    <property type="molecule type" value="Genomic_DNA"/>
</dbReference>
<reference evidence="7" key="1">
    <citation type="submission" date="2012-12" db="EMBL/GenBank/DDBJ databases">
        <authorList>
            <person name="Hellsten U."/>
            <person name="Grimwood J."/>
            <person name="Chapman J.A."/>
            <person name="Shapiro H."/>
            <person name="Aerts A."/>
            <person name="Otillar R.P."/>
            <person name="Terry A.Y."/>
            <person name="Boore J.L."/>
            <person name="Simakov O."/>
            <person name="Marletaz F."/>
            <person name="Cho S.-J."/>
            <person name="Edsinger-Gonzales E."/>
            <person name="Havlak P."/>
            <person name="Kuo D.-H."/>
            <person name="Larsson T."/>
            <person name="Lv J."/>
            <person name="Arendt D."/>
            <person name="Savage R."/>
            <person name="Osoegawa K."/>
            <person name="de Jong P."/>
            <person name="Lindberg D.R."/>
            <person name="Seaver E.C."/>
            <person name="Weisblat D.A."/>
            <person name="Putnam N.H."/>
            <person name="Grigoriev I.V."/>
            <person name="Rokhsar D.S."/>
        </authorList>
    </citation>
    <scope>NUCLEOTIDE SEQUENCE</scope>
    <source>
        <strain evidence="7">I ESC-2004</strain>
    </source>
</reference>
<gene>
    <name evidence="5" type="ORF">CAPTEDRAFT_97522</name>
</gene>
<dbReference type="EMBL" id="AMQN01046701">
    <property type="status" value="NOT_ANNOTATED_CDS"/>
    <property type="molecule type" value="Genomic_DNA"/>
</dbReference>
<dbReference type="GO" id="GO:0016853">
    <property type="term" value="F:isomerase activity"/>
    <property type="evidence" value="ECO:0007669"/>
    <property type="project" value="UniProtKB-KW"/>
</dbReference>
<keyword evidence="7" id="KW-1185">Reference proteome</keyword>
<dbReference type="GO" id="GO:0070403">
    <property type="term" value="F:NAD+ binding"/>
    <property type="evidence" value="ECO:0007669"/>
    <property type="project" value="InterPro"/>
</dbReference>
<dbReference type="EnsemblMetazoa" id="CapteT97522">
    <property type="protein sequence ID" value="CapteP97522"/>
    <property type="gene ID" value="CapteG97522"/>
</dbReference>
<evidence type="ECO:0000313" key="7">
    <source>
        <dbReference type="Proteomes" id="UP000014760"/>
    </source>
</evidence>
<dbReference type="SUPFAM" id="SSF52096">
    <property type="entry name" value="ClpP/crotonase"/>
    <property type="match status" value="1"/>
</dbReference>
<proteinExistence type="predicted"/>
<dbReference type="Pfam" id="PF00378">
    <property type="entry name" value="ECH_1"/>
    <property type="match status" value="1"/>
</dbReference>
<dbReference type="CDD" id="cd06558">
    <property type="entry name" value="crotonase-like"/>
    <property type="match status" value="1"/>
</dbReference>
<sequence length="316" mass="34099">MPEVNVGLIPGAGGTQRLPRLVGQNLALDMCANGTMITAQDFKSAGGLDLIVADNLENAAIDFAKNIKSRPSKISDRPVSPLSADDLKSIRTKIEKKAKGKKAPLLNFEAVLWSSDPFNLGQPKERKLHLELRQSAESKALRHAFFAERAVAKPSIIQGVPPIALEKVVIVGGGLMGSGIATSILNAGMSVTLIERDDKACQQAIDRVDQNLTAAEKRGLITEEQKASRLASLVTSQDYQDSKGHDLAIEAVYEDIAVKRAVFNSLAEHMSDKAILATNTSYLDPQKIFGGIANPERCLGLHFFSPAHIMKLLEVI</sequence>
<evidence type="ECO:0000256" key="3">
    <source>
        <dbReference type="ARBA" id="ARBA00023268"/>
    </source>
</evidence>
<evidence type="ECO:0000256" key="1">
    <source>
        <dbReference type="ARBA" id="ARBA00023235"/>
    </source>
</evidence>
<dbReference type="STRING" id="283909.R7U6L1"/>